<dbReference type="Proteomes" id="UP000002149">
    <property type="component" value="Chromosome 6"/>
</dbReference>
<dbReference type="SUPFAM" id="SSF54768">
    <property type="entry name" value="dsRNA-binding domain-like"/>
    <property type="match status" value="1"/>
</dbReference>
<keyword evidence="1" id="KW-0694">RNA-binding</keyword>
<dbReference type="Pfam" id="PF00636">
    <property type="entry name" value="Ribonuclease_3"/>
    <property type="match status" value="1"/>
</dbReference>
<dbReference type="STRING" id="214684.Q5KEY8"/>
<dbReference type="Gene3D" id="1.10.1520.10">
    <property type="entry name" value="Ribonuclease III domain"/>
    <property type="match status" value="1"/>
</dbReference>
<dbReference type="PaxDb" id="214684-Q5KEY8"/>
<dbReference type="OrthoDB" id="2392202at2759"/>
<dbReference type="PANTHER" id="PTHR11207">
    <property type="entry name" value="RIBONUCLEASE III"/>
    <property type="match status" value="1"/>
</dbReference>
<dbReference type="InterPro" id="IPR036389">
    <property type="entry name" value="RNase_III_sf"/>
</dbReference>
<dbReference type="HOGENOM" id="CLU_633148_0_0_1"/>
<dbReference type="InterPro" id="IPR000999">
    <property type="entry name" value="RNase_III_dom"/>
</dbReference>
<dbReference type="SMART" id="SM00535">
    <property type="entry name" value="RIBOc"/>
    <property type="match status" value="1"/>
</dbReference>
<sequence length="418" mass="46651">MLRMLQSALRRGTDPAPAIARTPAALRTSLLPRHFSLLCRPLQPQHSTRPKLAKAPKAAKPLKTPKFFKASKQSNAKEPYKPRKSKGPVLSETRVTFQLPVSPENATASKNPSSPIHLPFDKLLVMVRAADVVSRMEMPEELPDFPLPPLPDIYDRELLRQVFTHTSYVGARKQSALFDKEAFHHDNEKLEHVGDALLGCIVTCLLHDLYPNLNPGNATEMKAICVCNQTLSQLSRRYKMPERLITDVNATEILKNGTKTTANIFEAYVAGLHYSYLKHGNTKDVDGGDGPKTHGQGLEHLQGWLRPLFEPIAEWVLGYMKKEQERLEAETAVKAGLMDTDLDDLANGASGKLNELFISRGAGMPVYTYEPRGVDMWKAIVIARNRDGKEWQGEATRTKKKQAATVAAYKILMQLEVV</sequence>
<feature type="region of interest" description="Disordered" evidence="2">
    <location>
        <begin position="43"/>
        <end position="87"/>
    </location>
</feature>
<dbReference type="GO" id="GO:0006364">
    <property type="term" value="P:rRNA processing"/>
    <property type="evidence" value="ECO:0000318"/>
    <property type="project" value="GO_Central"/>
</dbReference>
<name>Q5KEY8_CRYD1</name>
<dbReference type="AlphaFoldDB" id="Q5KEY8"/>
<gene>
    <name evidence="4" type="ordered locus">CNF03730</name>
</gene>
<feature type="compositionally biased region" description="Low complexity" evidence="2">
    <location>
        <begin position="55"/>
        <end position="70"/>
    </location>
</feature>
<dbReference type="CDD" id="cd00593">
    <property type="entry name" value="RIBOc"/>
    <property type="match status" value="1"/>
</dbReference>
<dbReference type="GO" id="GO:0005654">
    <property type="term" value="C:nucleoplasm"/>
    <property type="evidence" value="ECO:0000318"/>
    <property type="project" value="GO_Central"/>
</dbReference>
<dbReference type="CDD" id="cd00048">
    <property type="entry name" value="DSRM_SF"/>
    <property type="match status" value="1"/>
</dbReference>
<dbReference type="VEuPathDB" id="FungiDB:CNF03730"/>
<reference evidence="4 5" key="1">
    <citation type="journal article" date="2005" name="Science">
        <title>The genome of the basidiomycetous yeast and human pathogen Cryptococcus neoformans.</title>
        <authorList>
            <person name="Loftus B.J."/>
            <person name="Fung E."/>
            <person name="Roncaglia P."/>
            <person name="Rowley D."/>
            <person name="Amedeo P."/>
            <person name="Bruno D."/>
            <person name="Vamathevan J."/>
            <person name="Miranda M."/>
            <person name="Anderson I.J."/>
            <person name="Fraser J.A."/>
            <person name="Allen J.E."/>
            <person name="Bosdet I.E."/>
            <person name="Brent M.R."/>
            <person name="Chiu R."/>
            <person name="Doering T.L."/>
            <person name="Donlin M.J."/>
            <person name="D'Souza C.A."/>
            <person name="Fox D.S."/>
            <person name="Grinberg V."/>
            <person name="Fu J."/>
            <person name="Fukushima M."/>
            <person name="Haas B.J."/>
            <person name="Huang J.C."/>
            <person name="Janbon G."/>
            <person name="Jones S.J."/>
            <person name="Koo H.L."/>
            <person name="Krzywinski M.I."/>
            <person name="Kwon-Chung J.K."/>
            <person name="Lengeler K.B."/>
            <person name="Maiti R."/>
            <person name="Marra M.A."/>
            <person name="Marra R.E."/>
            <person name="Mathewson C.A."/>
            <person name="Mitchell T.G."/>
            <person name="Pertea M."/>
            <person name="Riggs F.R."/>
            <person name="Salzberg S.L."/>
            <person name="Schein J.E."/>
            <person name="Shvartsbeyn A."/>
            <person name="Shin H."/>
            <person name="Shumway M."/>
            <person name="Specht C.A."/>
            <person name="Suh B.B."/>
            <person name="Tenney A."/>
            <person name="Utterback T.R."/>
            <person name="Wickes B.L."/>
            <person name="Wortman J.R."/>
            <person name="Wye N.H."/>
            <person name="Kronstad J.W."/>
            <person name="Lodge J.K."/>
            <person name="Heitman J."/>
            <person name="Davis R.W."/>
            <person name="Fraser C.M."/>
            <person name="Hyman R.W."/>
        </authorList>
    </citation>
    <scope>NUCLEOTIDE SEQUENCE [LARGE SCALE GENOMIC DNA]</scope>
    <source>
        <strain evidence="5">JEC21 / ATCC MYA-565</strain>
    </source>
</reference>
<evidence type="ECO:0000256" key="2">
    <source>
        <dbReference type="SAM" id="MobiDB-lite"/>
    </source>
</evidence>
<dbReference type="GO" id="GO:0034475">
    <property type="term" value="P:U4 snRNA 3'-end processing"/>
    <property type="evidence" value="ECO:0000318"/>
    <property type="project" value="GO_Central"/>
</dbReference>
<dbReference type="KEGG" id="cne:CNF03730"/>
<organism evidence="4 5">
    <name type="scientific">Cryptococcus deneoformans (strain JEC21 / ATCC MYA-565)</name>
    <name type="common">Cryptococcus neoformans var. neoformans serotype D</name>
    <dbReference type="NCBI Taxonomy" id="214684"/>
    <lineage>
        <taxon>Eukaryota</taxon>
        <taxon>Fungi</taxon>
        <taxon>Dikarya</taxon>
        <taxon>Basidiomycota</taxon>
        <taxon>Agaricomycotina</taxon>
        <taxon>Tremellomycetes</taxon>
        <taxon>Tremellales</taxon>
        <taxon>Cryptococcaceae</taxon>
        <taxon>Cryptococcus</taxon>
        <taxon>Cryptococcus neoformans species complex</taxon>
    </lineage>
</organism>
<feature type="domain" description="RNase III" evidence="3">
    <location>
        <begin position="155"/>
        <end position="277"/>
    </location>
</feature>
<keyword evidence="5" id="KW-1185">Reference proteome</keyword>
<dbReference type="InParanoid" id="Q5KEY8"/>
<dbReference type="eggNOG" id="KOG1817">
    <property type="taxonomic scope" value="Eukaryota"/>
</dbReference>
<dbReference type="PANTHER" id="PTHR11207:SF0">
    <property type="entry name" value="RIBONUCLEASE 3"/>
    <property type="match status" value="1"/>
</dbReference>
<dbReference type="RefSeq" id="XP_571638.1">
    <property type="nucleotide sequence ID" value="XM_571638.2"/>
</dbReference>
<evidence type="ECO:0000313" key="5">
    <source>
        <dbReference type="Proteomes" id="UP000002149"/>
    </source>
</evidence>
<dbReference type="PROSITE" id="PS50142">
    <property type="entry name" value="RNASE_3_2"/>
    <property type="match status" value="1"/>
</dbReference>
<accession>Q5KEY8</accession>
<dbReference type="GO" id="GO:0006369">
    <property type="term" value="P:termination of RNA polymerase II transcription"/>
    <property type="evidence" value="ECO:0000318"/>
    <property type="project" value="GO_Central"/>
</dbReference>
<evidence type="ECO:0000313" key="4">
    <source>
        <dbReference type="EMBL" id="AAW44331.1"/>
    </source>
</evidence>
<protein>
    <submittedName>
        <fullName evidence="4">Expressed protein</fullName>
    </submittedName>
</protein>
<dbReference type="EMBL" id="AE017346">
    <property type="protein sequence ID" value="AAW44331.1"/>
    <property type="molecule type" value="Genomic_DNA"/>
</dbReference>
<accession>Q55R82</accession>
<evidence type="ECO:0000259" key="3">
    <source>
        <dbReference type="PROSITE" id="PS50142"/>
    </source>
</evidence>
<evidence type="ECO:0000256" key="1">
    <source>
        <dbReference type="ARBA" id="ARBA00022884"/>
    </source>
</evidence>
<dbReference type="GeneID" id="3258442"/>
<dbReference type="GO" id="GO:0005634">
    <property type="term" value="C:nucleus"/>
    <property type="evidence" value="ECO:0000318"/>
    <property type="project" value="GO_Central"/>
</dbReference>
<dbReference type="GO" id="GO:0003723">
    <property type="term" value="F:RNA binding"/>
    <property type="evidence" value="ECO:0007669"/>
    <property type="project" value="UniProtKB-KW"/>
</dbReference>
<dbReference type="GO" id="GO:0004525">
    <property type="term" value="F:ribonuclease III activity"/>
    <property type="evidence" value="ECO:0000318"/>
    <property type="project" value="GO_Central"/>
</dbReference>
<dbReference type="OMA" id="EMDEDAM"/>
<proteinExistence type="predicted"/>
<dbReference type="SUPFAM" id="SSF69065">
    <property type="entry name" value="RNase III domain-like"/>
    <property type="match status" value="1"/>
</dbReference>